<dbReference type="EC" id="2.4.1.227" evidence="10"/>
<comment type="subcellular location">
    <subcellularLocation>
        <location evidence="10">Cell membrane</location>
        <topology evidence="10">Peripheral membrane protein</topology>
        <orientation evidence="10">Cytoplasmic side</orientation>
    </subcellularLocation>
</comment>
<dbReference type="Proteomes" id="UP000697710">
    <property type="component" value="Unassembled WGS sequence"/>
</dbReference>
<dbReference type="Pfam" id="PF04101">
    <property type="entry name" value="Glyco_tran_28_C"/>
    <property type="match status" value="1"/>
</dbReference>
<dbReference type="GO" id="GO:0051301">
    <property type="term" value="P:cell division"/>
    <property type="evidence" value="ECO:0007669"/>
    <property type="project" value="UniProtKB-KW"/>
</dbReference>
<feature type="compositionally biased region" description="Low complexity" evidence="11">
    <location>
        <begin position="496"/>
        <end position="507"/>
    </location>
</feature>
<dbReference type="PANTHER" id="PTHR21015:SF22">
    <property type="entry name" value="GLYCOSYLTRANSFERASE"/>
    <property type="match status" value="1"/>
</dbReference>
<evidence type="ECO:0000256" key="5">
    <source>
        <dbReference type="ARBA" id="ARBA00022960"/>
    </source>
</evidence>
<evidence type="ECO:0000256" key="7">
    <source>
        <dbReference type="ARBA" id="ARBA00023136"/>
    </source>
</evidence>
<dbReference type="InterPro" id="IPR007235">
    <property type="entry name" value="Glyco_trans_28_C"/>
</dbReference>
<dbReference type="SUPFAM" id="SSF53756">
    <property type="entry name" value="UDP-Glycosyltransferase/glycogen phosphorylase"/>
    <property type="match status" value="1"/>
</dbReference>
<comment type="caution">
    <text evidence="14">The sequence shown here is derived from an EMBL/GenBank/DDBJ whole genome shotgun (WGS) entry which is preliminary data.</text>
</comment>
<keyword evidence="4 10" id="KW-0808">Transferase</keyword>
<evidence type="ECO:0000313" key="15">
    <source>
        <dbReference type="Proteomes" id="UP000697710"/>
    </source>
</evidence>
<dbReference type="GO" id="GO:0005886">
    <property type="term" value="C:plasma membrane"/>
    <property type="evidence" value="ECO:0007669"/>
    <property type="project" value="UniProtKB-SubCell"/>
</dbReference>
<evidence type="ECO:0000256" key="8">
    <source>
        <dbReference type="ARBA" id="ARBA00023306"/>
    </source>
</evidence>
<dbReference type="GO" id="GO:0009252">
    <property type="term" value="P:peptidoglycan biosynthetic process"/>
    <property type="evidence" value="ECO:0007669"/>
    <property type="project" value="UniProtKB-UniRule"/>
</dbReference>
<protein>
    <recommendedName>
        <fullName evidence="10">UDP-N-acetylglucosamine--N-acetylmuramyl-(pentapeptide) pyrophosphoryl-undecaprenol N-acetylglucosamine transferase</fullName>
        <ecNumber evidence="10">2.4.1.227</ecNumber>
    </recommendedName>
    <alternativeName>
        <fullName evidence="10">Undecaprenyl-PP-MurNAc-pentapeptide-UDPGlcNAc GlcNAc transferase</fullName>
    </alternativeName>
</protein>
<evidence type="ECO:0000256" key="6">
    <source>
        <dbReference type="ARBA" id="ARBA00022984"/>
    </source>
</evidence>
<dbReference type="GO" id="GO:0005975">
    <property type="term" value="P:carbohydrate metabolic process"/>
    <property type="evidence" value="ECO:0007669"/>
    <property type="project" value="InterPro"/>
</dbReference>
<evidence type="ECO:0000256" key="4">
    <source>
        <dbReference type="ARBA" id="ARBA00022679"/>
    </source>
</evidence>
<feature type="region of interest" description="Disordered" evidence="11">
    <location>
        <begin position="366"/>
        <end position="514"/>
    </location>
</feature>
<dbReference type="GO" id="GO:0071555">
    <property type="term" value="P:cell wall organization"/>
    <property type="evidence" value="ECO:0007669"/>
    <property type="project" value="UniProtKB-KW"/>
</dbReference>
<feature type="compositionally biased region" description="Basic and acidic residues" evidence="11">
    <location>
        <begin position="413"/>
        <end position="459"/>
    </location>
</feature>
<sequence>MKVMITGGGTGGHLYPALAVADALRPKIGAESIVFVGAQRGLEAEEVPAAGYAFQALESVGFPRKVGPGSIRAGIALFRAVLRARHLIKEFDPDVVFSTGGYASAPVVVAAWMHRIPIVLHEQNSVPGRTNTIASRFASEVHLAFPSARRYFPRRRHLRLSGNPLRAAVLQGSRSRALRQFRLDEDRFTILVLGGSQGSHAVNQSIVDALAIFEGRDDLQFLIQSGQRDHEWMVDRCRALQAKTWVRRFIPNMGDAYELADLVVGRAGAMTISEVTACGLPSILIPYPYATGNHQKLNAEQLEDVGAAIMITEDRLTGAFLAERIDELMRDPRLLRQMALSAHRMARPEATDRIAAALVRYLPGVEIADPPMPERGRRGGDGGASSGGGRRDGGGRDGDRSDRGPGRGGAQSRGDRGPSRGDRGPSRGDRGQSRGDRGRPRRDSEGRRPGPGDDRRRDPVSTGGEAAEGVRPDRSRNRRSRGRRGGGPDGPGGAAGSSTASAGAPTGAAGGTGA</sequence>
<reference evidence="14" key="2">
    <citation type="journal article" date="2021" name="Microbiome">
        <title>Successional dynamics and alternative stable states in a saline activated sludge microbial community over 9 years.</title>
        <authorList>
            <person name="Wang Y."/>
            <person name="Ye J."/>
            <person name="Ju F."/>
            <person name="Liu L."/>
            <person name="Boyd J.A."/>
            <person name="Deng Y."/>
            <person name="Parks D.H."/>
            <person name="Jiang X."/>
            <person name="Yin X."/>
            <person name="Woodcroft B.J."/>
            <person name="Tyson G.W."/>
            <person name="Hugenholtz P."/>
            <person name="Polz M.F."/>
            <person name="Zhang T."/>
        </authorList>
    </citation>
    <scope>NUCLEOTIDE SEQUENCE</scope>
    <source>
        <strain evidence="14">HKST-UBA01</strain>
    </source>
</reference>
<keyword evidence="8 10" id="KW-0131">Cell cycle</keyword>
<organism evidence="14 15">
    <name type="scientific">Eiseniibacteriota bacterium</name>
    <dbReference type="NCBI Taxonomy" id="2212470"/>
    <lineage>
        <taxon>Bacteria</taxon>
        <taxon>Candidatus Eiseniibacteriota</taxon>
    </lineage>
</organism>
<keyword evidence="3 10" id="KW-0328">Glycosyltransferase</keyword>
<proteinExistence type="inferred from homology"/>
<dbReference type="HAMAP" id="MF_00033">
    <property type="entry name" value="MurG"/>
    <property type="match status" value="1"/>
</dbReference>
<dbReference type="Gene3D" id="3.40.50.2000">
    <property type="entry name" value="Glycogen Phosphorylase B"/>
    <property type="match status" value="2"/>
</dbReference>
<evidence type="ECO:0000256" key="1">
    <source>
        <dbReference type="ARBA" id="ARBA00022475"/>
    </source>
</evidence>
<feature type="binding site" evidence="10">
    <location>
        <position position="166"/>
    </location>
    <ligand>
        <name>UDP-N-acetyl-alpha-D-glucosamine</name>
        <dbReference type="ChEBI" id="CHEBI:57705"/>
    </ligand>
</feature>
<gene>
    <name evidence="10 14" type="primary">murG</name>
    <name evidence="14" type="ORF">KC729_04005</name>
</gene>
<keyword evidence="9 10" id="KW-0961">Cell wall biogenesis/degradation</keyword>
<dbReference type="CDD" id="cd03785">
    <property type="entry name" value="GT28_MurG"/>
    <property type="match status" value="1"/>
</dbReference>
<dbReference type="AlphaFoldDB" id="A0A956RN83"/>
<keyword evidence="1 10" id="KW-1003">Cell membrane</keyword>
<evidence type="ECO:0000256" key="10">
    <source>
        <dbReference type="HAMAP-Rule" id="MF_00033"/>
    </source>
</evidence>
<feature type="binding site" evidence="10">
    <location>
        <begin position="10"/>
        <end position="12"/>
    </location>
    <ligand>
        <name>UDP-N-acetyl-alpha-D-glucosamine</name>
        <dbReference type="ChEBI" id="CHEBI:57705"/>
    </ligand>
</feature>
<keyword evidence="7 10" id="KW-0472">Membrane</keyword>
<keyword evidence="6 10" id="KW-0573">Peptidoglycan synthesis</keyword>
<evidence type="ECO:0000313" key="14">
    <source>
        <dbReference type="EMBL" id="MCA9726823.1"/>
    </source>
</evidence>
<comment type="function">
    <text evidence="10">Cell wall formation. Catalyzes the transfer of a GlcNAc subunit on undecaprenyl-pyrophosphoryl-MurNAc-pentapeptide (lipid intermediate I) to form undecaprenyl-pyrophosphoryl-MurNAc-(pentapeptide)GlcNAc (lipid intermediate II).</text>
</comment>
<evidence type="ECO:0000256" key="2">
    <source>
        <dbReference type="ARBA" id="ARBA00022618"/>
    </source>
</evidence>
<name>A0A956RN83_UNCEI</name>
<comment type="pathway">
    <text evidence="10">Cell wall biogenesis; peptidoglycan biosynthesis.</text>
</comment>
<feature type="compositionally biased region" description="Gly residues" evidence="11">
    <location>
        <begin position="485"/>
        <end position="495"/>
    </location>
</feature>
<evidence type="ECO:0000256" key="11">
    <source>
        <dbReference type="SAM" id="MobiDB-lite"/>
    </source>
</evidence>
<keyword evidence="2 10" id="KW-0132">Cell division</keyword>
<feature type="domain" description="Glycosyltransferase family 28 N-terminal" evidence="12">
    <location>
        <begin position="3"/>
        <end position="142"/>
    </location>
</feature>
<feature type="binding site" evidence="10">
    <location>
        <position position="124"/>
    </location>
    <ligand>
        <name>UDP-N-acetyl-alpha-D-glucosamine</name>
        <dbReference type="ChEBI" id="CHEBI:57705"/>
    </ligand>
</feature>
<dbReference type="NCBIfam" id="TIGR01133">
    <property type="entry name" value="murG"/>
    <property type="match status" value="1"/>
</dbReference>
<evidence type="ECO:0000256" key="9">
    <source>
        <dbReference type="ARBA" id="ARBA00023316"/>
    </source>
</evidence>
<dbReference type="PANTHER" id="PTHR21015">
    <property type="entry name" value="UDP-N-ACETYLGLUCOSAMINE--N-ACETYLMURAMYL-(PENTAPEPTIDE) PYROPHOSPHORYL-UNDECAPRENOL N-ACETYLGLUCOSAMINE TRANSFERASE 1"/>
    <property type="match status" value="1"/>
</dbReference>
<feature type="binding site" evidence="10">
    <location>
        <position position="250"/>
    </location>
    <ligand>
        <name>UDP-N-acetyl-alpha-D-glucosamine</name>
        <dbReference type="ChEBI" id="CHEBI:57705"/>
    </ligand>
</feature>
<dbReference type="GO" id="GO:0008360">
    <property type="term" value="P:regulation of cell shape"/>
    <property type="evidence" value="ECO:0007669"/>
    <property type="project" value="UniProtKB-KW"/>
</dbReference>
<evidence type="ECO:0000256" key="3">
    <source>
        <dbReference type="ARBA" id="ARBA00022676"/>
    </source>
</evidence>
<feature type="binding site" evidence="10">
    <location>
        <position position="295"/>
    </location>
    <ligand>
        <name>UDP-N-acetyl-alpha-D-glucosamine</name>
        <dbReference type="ChEBI" id="CHEBI:57705"/>
    </ligand>
</feature>
<keyword evidence="5 10" id="KW-0133">Cell shape</keyword>
<reference evidence="14" key="1">
    <citation type="submission" date="2020-04" db="EMBL/GenBank/DDBJ databases">
        <authorList>
            <person name="Zhang T."/>
        </authorList>
    </citation>
    <scope>NUCLEOTIDE SEQUENCE</scope>
    <source>
        <strain evidence="14">HKST-UBA01</strain>
    </source>
</reference>
<accession>A0A956RN83</accession>
<dbReference type="Pfam" id="PF03033">
    <property type="entry name" value="Glyco_transf_28"/>
    <property type="match status" value="1"/>
</dbReference>
<feature type="domain" description="Glycosyl transferase family 28 C-terminal" evidence="13">
    <location>
        <begin position="189"/>
        <end position="352"/>
    </location>
</feature>
<feature type="compositionally biased region" description="Basic and acidic residues" evidence="11">
    <location>
        <begin position="389"/>
        <end position="405"/>
    </location>
</feature>
<evidence type="ECO:0000259" key="13">
    <source>
        <dbReference type="Pfam" id="PF04101"/>
    </source>
</evidence>
<dbReference type="InterPro" id="IPR004276">
    <property type="entry name" value="GlycoTrans_28_N"/>
</dbReference>
<comment type="catalytic activity">
    <reaction evidence="10">
        <text>di-trans,octa-cis-undecaprenyl diphospho-N-acetyl-alpha-D-muramoyl-L-alanyl-D-glutamyl-meso-2,6-diaminopimeloyl-D-alanyl-D-alanine + UDP-N-acetyl-alpha-D-glucosamine = di-trans,octa-cis-undecaprenyl diphospho-[N-acetyl-alpha-D-glucosaminyl-(1-&gt;4)]-N-acetyl-alpha-D-muramoyl-L-alanyl-D-glutamyl-meso-2,6-diaminopimeloyl-D-alanyl-D-alanine + UDP + H(+)</text>
        <dbReference type="Rhea" id="RHEA:31227"/>
        <dbReference type="ChEBI" id="CHEBI:15378"/>
        <dbReference type="ChEBI" id="CHEBI:57705"/>
        <dbReference type="ChEBI" id="CHEBI:58223"/>
        <dbReference type="ChEBI" id="CHEBI:61387"/>
        <dbReference type="ChEBI" id="CHEBI:61388"/>
        <dbReference type="EC" id="2.4.1.227"/>
    </reaction>
</comment>
<evidence type="ECO:0000259" key="12">
    <source>
        <dbReference type="Pfam" id="PF03033"/>
    </source>
</evidence>
<dbReference type="InterPro" id="IPR006009">
    <property type="entry name" value="GlcNAc_MurG"/>
</dbReference>
<dbReference type="GO" id="GO:0050511">
    <property type="term" value="F:undecaprenyldiphospho-muramoylpentapeptide beta-N-acetylglucosaminyltransferase activity"/>
    <property type="evidence" value="ECO:0007669"/>
    <property type="project" value="UniProtKB-UniRule"/>
</dbReference>
<comment type="similarity">
    <text evidence="10">Belongs to the glycosyltransferase 28 family. MurG subfamily.</text>
</comment>
<feature type="binding site" evidence="10">
    <location>
        <position position="196"/>
    </location>
    <ligand>
        <name>UDP-N-acetyl-alpha-D-glucosamine</name>
        <dbReference type="ChEBI" id="CHEBI:57705"/>
    </ligand>
</feature>
<comment type="caution">
    <text evidence="10">Lacks conserved residue(s) required for the propagation of feature annotation.</text>
</comment>
<dbReference type="EMBL" id="JAGQHR010000072">
    <property type="protein sequence ID" value="MCA9726823.1"/>
    <property type="molecule type" value="Genomic_DNA"/>
</dbReference>